<organism evidence="1 2">
    <name type="scientific">Muribaculum caecicola</name>
    <dbReference type="NCBI Taxonomy" id="3038144"/>
    <lineage>
        <taxon>Bacteria</taxon>
        <taxon>Pseudomonadati</taxon>
        <taxon>Bacteroidota</taxon>
        <taxon>Bacteroidia</taxon>
        <taxon>Bacteroidales</taxon>
        <taxon>Muribaculaceae</taxon>
        <taxon>Muribaculum</taxon>
    </lineage>
</organism>
<accession>A0AC61S657</accession>
<gene>
    <name evidence="1" type="ORF">E5990_04550</name>
</gene>
<name>A0AC61S657_9BACT</name>
<protein>
    <submittedName>
        <fullName evidence="1">Alpha/beta hydrolase</fullName>
    </submittedName>
</protein>
<keyword evidence="1" id="KW-0378">Hydrolase</keyword>
<keyword evidence="2" id="KW-1185">Reference proteome</keyword>
<dbReference type="EMBL" id="SSTG01000037">
    <property type="protein sequence ID" value="THG53128.1"/>
    <property type="molecule type" value="Genomic_DNA"/>
</dbReference>
<evidence type="ECO:0000313" key="1">
    <source>
        <dbReference type="EMBL" id="THG53128.1"/>
    </source>
</evidence>
<reference evidence="1" key="1">
    <citation type="submission" date="2019-04" db="EMBL/GenBank/DDBJ databases">
        <title>Microbes associate with the intestines of laboratory mice.</title>
        <authorList>
            <person name="Navarre W."/>
            <person name="Wong E."/>
            <person name="Huang K.C."/>
            <person name="Tropini C."/>
            <person name="Ng K."/>
            <person name="Yu B."/>
        </authorList>
    </citation>
    <scope>NUCLEOTIDE SEQUENCE</scope>
    <source>
        <strain evidence="1">NM86_A22</strain>
    </source>
</reference>
<dbReference type="Proteomes" id="UP000305401">
    <property type="component" value="Unassembled WGS sequence"/>
</dbReference>
<comment type="caution">
    <text evidence="1">The sequence shown here is derived from an EMBL/GenBank/DDBJ whole genome shotgun (WGS) entry which is preliminary data.</text>
</comment>
<evidence type="ECO:0000313" key="2">
    <source>
        <dbReference type="Proteomes" id="UP000305401"/>
    </source>
</evidence>
<sequence>MRIFTALIPIVFILTWGCSSRVSFDNGSLSTGWEADMLGDGFESRYVDQGTDYSGPVRSAIIRHSGECGDSLRRGVLYIHGYNDYFFQKEMASRFADSCYSFYAVDLRKYGRSILPGQQMFEVRDMSEYYADIDSALKVMASDGIDSVVLIGHSTGGLTASAYVNDRKPARVKKLILNSPFLDWNMGPLMEKVLIPAASWIGGWIPDISIRQPQDSSYAESLLRSGFGNWEFNTDWKLKHARPVTTGWVHAITSAQKKLQRKADIQVPVLLMHSDKSYLGADTSLIKRADVVLDVDDMEKYGPRLGRDVTIKTIPDGIHDLILSMPDSRENAYETMFCWLSNGNLGKYK</sequence>
<proteinExistence type="predicted"/>